<keyword evidence="2" id="KW-1185">Reference proteome</keyword>
<accession>A0ABM8B5V8</accession>
<organism evidence="1 2">
    <name type="scientific">Bombiscardovia nodaiensis</name>
    <dbReference type="NCBI Taxonomy" id="2932181"/>
    <lineage>
        <taxon>Bacteria</taxon>
        <taxon>Bacillati</taxon>
        <taxon>Actinomycetota</taxon>
        <taxon>Actinomycetes</taxon>
        <taxon>Bifidobacteriales</taxon>
        <taxon>Bifidobacteriaceae</taxon>
        <taxon>Bombiscardovia</taxon>
    </lineage>
</organism>
<protein>
    <submittedName>
        <fullName evidence="1">Uncharacterized protein</fullName>
    </submittedName>
</protein>
<name>A0ABM8B5V8_9BIFI</name>
<gene>
    <name evidence="1" type="ORF">KIM372_01220</name>
</gene>
<reference evidence="1 2" key="1">
    <citation type="journal article" date="2023" name="Microbiol. Spectr.">
        <title>Symbiosis of Carpenter Bees with Uncharacterized Lactic Acid Bacteria Showing NAD Auxotrophy.</title>
        <authorList>
            <person name="Kawasaki S."/>
            <person name="Ozawa K."/>
            <person name="Mori T."/>
            <person name="Yamamoto A."/>
            <person name="Ito M."/>
            <person name="Ohkuma M."/>
            <person name="Sakamoto M."/>
            <person name="Matsutani M."/>
        </authorList>
    </citation>
    <scope>NUCLEOTIDE SEQUENCE [LARGE SCALE GENOMIC DNA]</scope>
    <source>
        <strain evidence="1 2">Kim37-2</strain>
    </source>
</reference>
<sequence length="515" mass="58354">MTSLEWVNTKYRLTSELQQFGVEIDLVEDSTASRIDTLLRQLIQKIGDDVEAFRDLMDPLKALRWRLLTDIQAIQHNTRVTEAANAVSEKALYFYNAVDKSTQALLDELRKACDLVINNDSPAGGLLLDFIQEVGEDTCSVLTSSTASKDGMKSWLQAAQVNTEVYTLGDLLRTGHEIEQIYVVGPPRFYSPALLTSPTSSQISFIMPNWYRDRKLRTSDISEWVENKIIITPRIIAAKETIPTPLPDASDDLSIDETDLLPQPHWEQPTEVDANPGENEVLARKVILSGGYTCLLDDGSKIQTFDPSKPKEDRFPSTKIDAVTSGTYLVLRKDQTEQMNLYEEAIASFGSKANQVIESQNRWKKALQEMLHERGRSAVEAELQKQGVNVSNRVQYWTEPALDMPLRSQDFRALLHVLGINEQPSYTFAKQLHNKRLQLGQEMRRSLKSEVEEGGREALNVLESNGMLELSSQDKRFRDMVVIRVIAISPNYQLVARQKTRTLFKDDTASTKWLE</sequence>
<dbReference type="EMBL" id="AP026798">
    <property type="protein sequence ID" value="BDR52215.1"/>
    <property type="molecule type" value="Genomic_DNA"/>
</dbReference>
<dbReference type="Proteomes" id="UP001321766">
    <property type="component" value="Chromosome"/>
</dbReference>
<evidence type="ECO:0000313" key="1">
    <source>
        <dbReference type="EMBL" id="BDR52215.1"/>
    </source>
</evidence>
<evidence type="ECO:0000313" key="2">
    <source>
        <dbReference type="Proteomes" id="UP001321766"/>
    </source>
</evidence>
<proteinExistence type="predicted"/>